<reference evidence="1 2" key="1">
    <citation type="journal article" date="2022" name="bioRxiv">
        <title>The genome of the oomycete Peronosclerospora sorghi, a cosmopolitan pathogen of maize and sorghum, is inflated with dispersed pseudogenes.</title>
        <authorList>
            <person name="Fletcher K."/>
            <person name="Martin F."/>
            <person name="Isakeit T."/>
            <person name="Cavanaugh K."/>
            <person name="Magill C."/>
            <person name="Michelmore R."/>
        </authorList>
    </citation>
    <scope>NUCLEOTIDE SEQUENCE [LARGE SCALE GENOMIC DNA]</scope>
    <source>
        <strain evidence="1">P6</strain>
    </source>
</reference>
<organism evidence="1 2">
    <name type="scientific">Peronosclerospora sorghi</name>
    <dbReference type="NCBI Taxonomy" id="230839"/>
    <lineage>
        <taxon>Eukaryota</taxon>
        <taxon>Sar</taxon>
        <taxon>Stramenopiles</taxon>
        <taxon>Oomycota</taxon>
        <taxon>Peronosporomycetes</taxon>
        <taxon>Peronosporales</taxon>
        <taxon>Peronosporaceae</taxon>
        <taxon>Peronosclerospora</taxon>
    </lineage>
</organism>
<proteinExistence type="predicted"/>
<evidence type="ECO:0000313" key="2">
    <source>
        <dbReference type="Proteomes" id="UP001163321"/>
    </source>
</evidence>
<comment type="caution">
    <text evidence="1">The sequence shown here is derived from an EMBL/GenBank/DDBJ whole genome shotgun (WGS) entry which is preliminary data.</text>
</comment>
<gene>
    <name evidence="1" type="ORF">PsorP6_005875</name>
</gene>
<keyword evidence="2" id="KW-1185">Reference proteome</keyword>
<evidence type="ECO:0000313" key="1">
    <source>
        <dbReference type="EMBL" id="KAI9912869.1"/>
    </source>
</evidence>
<dbReference type="EMBL" id="CM047583">
    <property type="protein sequence ID" value="KAI9912869.1"/>
    <property type="molecule type" value="Genomic_DNA"/>
</dbReference>
<protein>
    <submittedName>
        <fullName evidence="1">Uncharacterized protein</fullName>
    </submittedName>
</protein>
<name>A0ACC0W285_9STRA</name>
<accession>A0ACC0W285</accession>
<dbReference type="Proteomes" id="UP001163321">
    <property type="component" value="Chromosome 4"/>
</dbReference>
<sequence length="369" mass="40523">MSNAVRNGVQVEADQSNYMHQVLSKSPQAPNTKRVESSAMNQQDEVAKEMLGWVSGYRDPEVIRRKESMRCKRKQPKRFGVTSDEQQRQALLPLKSIEGTNSSSDSEKGDSMSSDYSPKKDEDSEADEIEVVSLLGDESDEERVRMKRKRVRRNRAGESTFKRKKMRLRKPAVEHKSVTRTSSHQTTQDAGITLKVEPPGDIAKRSVMNTPATTKSASIIASPGSSSNQEIEHLSGPSKVKRESNSTSVDDNAAPEVDGYDTTMKSIIVTSPTCVNSVQSCLQKELYPDEVRDLHSELTKPASNDGKDDSDAIFGETFFQSTAVKCAANAPKNTLCTQPANTSDNAGVATNVSDMGTVESKLTSPIERK</sequence>